<feature type="domain" description="F-box associated beta-propeller type 3" evidence="1">
    <location>
        <begin position="48"/>
        <end position="371"/>
    </location>
</feature>
<proteinExistence type="predicted"/>
<dbReference type="AlphaFoldDB" id="V4KQI3"/>
<keyword evidence="3" id="KW-1185">Reference proteome</keyword>
<dbReference type="Proteomes" id="UP000030689">
    <property type="component" value="Unassembled WGS sequence"/>
</dbReference>
<dbReference type="PANTHER" id="PTHR31111">
    <property type="entry name" value="BNAA05G37150D PROTEIN-RELATED"/>
    <property type="match status" value="1"/>
</dbReference>
<dbReference type="OMA" id="PKYYGYL"/>
<dbReference type="EMBL" id="KI517683">
    <property type="protein sequence ID" value="ESQ33524.1"/>
    <property type="molecule type" value="Genomic_DNA"/>
</dbReference>
<dbReference type="InterPro" id="IPR013187">
    <property type="entry name" value="F-box-assoc_dom_typ3"/>
</dbReference>
<sequence>MYLIPKILWRLPEKSIGRFHCVSKLWGSMLHRPYSTELFLTRSSTRPRLLFALEGADDEWNFYSSPQPQNPDGKSSLVVAADFHTKICGYKDLGDGCSYTSGLIYYPDMIFRDNVNNLVCNPITGKSATLPKVLIYRKSTSFLGFDPINKQFKVLSEAYTFCPERVHHKILTLGTGKLKWRGTNHCPWYNSCWSGGICIDGVLYYLGSANQLADWFCKSSDEFPSHVKIVCFDVRSEKFKLIDTKCYWGRDYDDRHATKLVNYKGKLGGIILEHDGADDAIKLRMWVLEDVEKQEFSNYVYTFPENKLVDWDHVSVAGVTAKGEIVLSMKDASKSKPFYVFYFNPERNTLQSVEIQGFGENLSRVKVFIDHEENLNFIKEESVVPKKKKKIKKRKRV</sequence>
<dbReference type="InterPro" id="IPR036047">
    <property type="entry name" value="F-box-like_dom_sf"/>
</dbReference>
<dbReference type="SUPFAM" id="SSF81383">
    <property type="entry name" value="F-box domain"/>
    <property type="match status" value="1"/>
</dbReference>
<evidence type="ECO:0000313" key="3">
    <source>
        <dbReference type="Proteomes" id="UP000030689"/>
    </source>
</evidence>
<reference evidence="2 3" key="1">
    <citation type="journal article" date="2013" name="Front. Plant Sci.">
        <title>The Reference Genome of the Halophytic Plant Eutrema salsugineum.</title>
        <authorList>
            <person name="Yang R."/>
            <person name="Jarvis D.E."/>
            <person name="Chen H."/>
            <person name="Beilstein M.A."/>
            <person name="Grimwood J."/>
            <person name="Jenkins J."/>
            <person name="Shu S."/>
            <person name="Prochnik S."/>
            <person name="Xin M."/>
            <person name="Ma C."/>
            <person name="Schmutz J."/>
            <person name="Wing R.A."/>
            <person name="Mitchell-Olds T."/>
            <person name="Schumaker K.S."/>
            <person name="Wang X."/>
        </authorList>
    </citation>
    <scope>NUCLEOTIDE SEQUENCE [LARGE SCALE GENOMIC DNA]</scope>
</reference>
<dbReference type="KEGG" id="eus:EUTSA_v10009823mg"/>
<dbReference type="Pfam" id="PF08268">
    <property type="entry name" value="FBA_3"/>
    <property type="match status" value="1"/>
</dbReference>
<dbReference type="PANTHER" id="PTHR31111:SF128">
    <property type="entry name" value="F-BOX DOMAIN-CONTAINING PROTEIN"/>
    <property type="match status" value="1"/>
</dbReference>
<protein>
    <recommendedName>
        <fullName evidence="1">F-box associated beta-propeller type 3 domain-containing protein</fullName>
    </recommendedName>
</protein>
<dbReference type="Gramene" id="ESQ33524">
    <property type="protein sequence ID" value="ESQ33524"/>
    <property type="gene ID" value="EUTSA_v10009823mg"/>
</dbReference>
<accession>V4KQI3</accession>
<dbReference type="InterPro" id="IPR017451">
    <property type="entry name" value="F-box-assoc_interact_dom"/>
</dbReference>
<evidence type="ECO:0000259" key="1">
    <source>
        <dbReference type="Pfam" id="PF08268"/>
    </source>
</evidence>
<gene>
    <name evidence="2" type="ORF">EUTSA_v10009823mg</name>
</gene>
<dbReference type="NCBIfam" id="TIGR01640">
    <property type="entry name" value="F_box_assoc_1"/>
    <property type="match status" value="1"/>
</dbReference>
<evidence type="ECO:0000313" key="2">
    <source>
        <dbReference type="EMBL" id="ESQ33524.1"/>
    </source>
</evidence>
<organism evidence="2 3">
    <name type="scientific">Eutrema salsugineum</name>
    <name type="common">Saltwater cress</name>
    <name type="synonym">Sisymbrium salsugineum</name>
    <dbReference type="NCBI Taxonomy" id="72664"/>
    <lineage>
        <taxon>Eukaryota</taxon>
        <taxon>Viridiplantae</taxon>
        <taxon>Streptophyta</taxon>
        <taxon>Embryophyta</taxon>
        <taxon>Tracheophyta</taxon>
        <taxon>Spermatophyta</taxon>
        <taxon>Magnoliopsida</taxon>
        <taxon>eudicotyledons</taxon>
        <taxon>Gunneridae</taxon>
        <taxon>Pentapetalae</taxon>
        <taxon>rosids</taxon>
        <taxon>malvids</taxon>
        <taxon>Brassicales</taxon>
        <taxon>Brassicaceae</taxon>
        <taxon>Eutremeae</taxon>
        <taxon>Eutrema</taxon>
    </lineage>
</organism>
<name>V4KQI3_EUTSA</name>